<name>T0ZUZ5_9ZZZZ</name>
<reference evidence="1" key="2">
    <citation type="journal article" date="2014" name="ISME J.">
        <title>Microbial stratification in low pH oxic and suboxic macroscopic growths along an acid mine drainage.</title>
        <authorList>
            <person name="Mendez-Garcia C."/>
            <person name="Mesa V."/>
            <person name="Sprenger R.R."/>
            <person name="Richter M."/>
            <person name="Diez M.S."/>
            <person name="Solano J."/>
            <person name="Bargiela R."/>
            <person name="Golyshina O.V."/>
            <person name="Manteca A."/>
            <person name="Ramos J.L."/>
            <person name="Gallego J.R."/>
            <person name="Llorente I."/>
            <person name="Martins Dos Santos V.A."/>
            <person name="Jensen O.N."/>
            <person name="Pelaez A.I."/>
            <person name="Sanchez J."/>
            <person name="Ferrer M."/>
        </authorList>
    </citation>
    <scope>NUCLEOTIDE SEQUENCE</scope>
</reference>
<feature type="non-terminal residue" evidence="1">
    <location>
        <position position="1"/>
    </location>
</feature>
<protein>
    <submittedName>
        <fullName evidence="1">Transcriptional regulator, TetR family protein</fullName>
    </submittedName>
</protein>
<dbReference type="EMBL" id="AUZZ01009811">
    <property type="protein sequence ID" value="EQD32484.1"/>
    <property type="molecule type" value="Genomic_DNA"/>
</dbReference>
<dbReference type="AlphaFoldDB" id="T0ZUZ5"/>
<dbReference type="Gene3D" id="1.10.357.10">
    <property type="entry name" value="Tetracycline Repressor, domain 2"/>
    <property type="match status" value="1"/>
</dbReference>
<accession>T0ZUZ5</accession>
<dbReference type="InterPro" id="IPR036271">
    <property type="entry name" value="Tet_transcr_reg_TetR-rel_C_sf"/>
</dbReference>
<reference evidence="1" key="1">
    <citation type="submission" date="2013-08" db="EMBL/GenBank/DDBJ databases">
        <authorList>
            <person name="Mendez C."/>
            <person name="Richter M."/>
            <person name="Ferrer M."/>
            <person name="Sanchez J."/>
        </authorList>
    </citation>
    <scope>NUCLEOTIDE SEQUENCE</scope>
</reference>
<proteinExistence type="predicted"/>
<gene>
    <name evidence="1" type="ORF">B2A_13542</name>
</gene>
<evidence type="ECO:0000313" key="1">
    <source>
        <dbReference type="EMBL" id="EQD32484.1"/>
    </source>
</evidence>
<sequence>SDSFGHLSATFRSTVNAIYEEVIRDGYESKAFKVRDVAEAATVIRAIIEGLYIQWLQEEDWARLHAWYKDACLAAVLTYLTGEIESSEAAILFREGGVKAANGNPRSHP</sequence>
<dbReference type="SUPFAM" id="SSF48498">
    <property type="entry name" value="Tetracyclin repressor-like, C-terminal domain"/>
    <property type="match status" value="1"/>
</dbReference>
<organism evidence="1">
    <name type="scientific">mine drainage metagenome</name>
    <dbReference type="NCBI Taxonomy" id="410659"/>
    <lineage>
        <taxon>unclassified sequences</taxon>
        <taxon>metagenomes</taxon>
        <taxon>ecological metagenomes</taxon>
    </lineage>
</organism>
<comment type="caution">
    <text evidence="1">The sequence shown here is derived from an EMBL/GenBank/DDBJ whole genome shotgun (WGS) entry which is preliminary data.</text>
</comment>